<sequence>MKPVKGRQNNLPSLFNEQELEVCDILVHIDNIIKQSIFDPFSNLPTKKRSFRGGLRNLSPSLSCQHPIIPNAINSEIQTEIMKKVEVDKVENPSPASPLSFSSGEPHQKPNHCSRKRGREEYMRTIKELTQTGEILKREVKTVENYYDQLQVRNQELKAWKEKKLLIIFTVFAGKNEEIKNMSLTNNGVSSGQQFGKSAYQQQYLILKQYHYHHQYGIPDLNVSTEKAIGLQWLDHNSSTPEDPKEEIENKNYHDQTEE</sequence>
<protein>
    <submittedName>
        <fullName evidence="3">Uncharacterized protein</fullName>
    </submittedName>
</protein>
<dbReference type="PANTHER" id="PTHR37614:SF2">
    <property type="entry name" value="OS02G0121400 PROTEIN"/>
    <property type="match status" value="1"/>
</dbReference>
<feature type="compositionally biased region" description="Basic and acidic residues" evidence="2">
    <location>
        <begin position="247"/>
        <end position="259"/>
    </location>
</feature>
<evidence type="ECO:0000313" key="4">
    <source>
        <dbReference type="Proteomes" id="UP001454036"/>
    </source>
</evidence>
<feature type="coiled-coil region" evidence="1">
    <location>
        <begin position="119"/>
        <end position="163"/>
    </location>
</feature>
<feature type="region of interest" description="Disordered" evidence="2">
    <location>
        <begin position="235"/>
        <end position="259"/>
    </location>
</feature>
<evidence type="ECO:0000313" key="3">
    <source>
        <dbReference type="EMBL" id="GAA0141440.1"/>
    </source>
</evidence>
<evidence type="ECO:0000256" key="2">
    <source>
        <dbReference type="SAM" id="MobiDB-lite"/>
    </source>
</evidence>
<evidence type="ECO:0000256" key="1">
    <source>
        <dbReference type="SAM" id="Coils"/>
    </source>
</evidence>
<dbReference type="EMBL" id="BAABME010000285">
    <property type="protein sequence ID" value="GAA0141440.1"/>
    <property type="molecule type" value="Genomic_DNA"/>
</dbReference>
<dbReference type="PANTHER" id="PTHR37614">
    <property type="entry name" value="OS02G0121400 PROTEIN"/>
    <property type="match status" value="1"/>
</dbReference>
<proteinExistence type="predicted"/>
<organism evidence="3 4">
    <name type="scientific">Lithospermum erythrorhizon</name>
    <name type="common">Purple gromwell</name>
    <name type="synonym">Lithospermum officinale var. erythrorhizon</name>
    <dbReference type="NCBI Taxonomy" id="34254"/>
    <lineage>
        <taxon>Eukaryota</taxon>
        <taxon>Viridiplantae</taxon>
        <taxon>Streptophyta</taxon>
        <taxon>Embryophyta</taxon>
        <taxon>Tracheophyta</taxon>
        <taxon>Spermatophyta</taxon>
        <taxon>Magnoliopsida</taxon>
        <taxon>eudicotyledons</taxon>
        <taxon>Gunneridae</taxon>
        <taxon>Pentapetalae</taxon>
        <taxon>asterids</taxon>
        <taxon>lamiids</taxon>
        <taxon>Boraginales</taxon>
        <taxon>Boraginaceae</taxon>
        <taxon>Boraginoideae</taxon>
        <taxon>Lithospermeae</taxon>
        <taxon>Lithospermum</taxon>
    </lineage>
</organism>
<gene>
    <name evidence="3" type="ORF">LIER_02582</name>
</gene>
<dbReference type="AlphaFoldDB" id="A0AAV3NTT3"/>
<keyword evidence="1" id="KW-0175">Coiled coil</keyword>
<comment type="caution">
    <text evidence="3">The sequence shown here is derived from an EMBL/GenBank/DDBJ whole genome shotgun (WGS) entry which is preliminary data.</text>
</comment>
<name>A0AAV3NTT3_LITER</name>
<feature type="region of interest" description="Disordered" evidence="2">
    <location>
        <begin position="89"/>
        <end position="118"/>
    </location>
</feature>
<keyword evidence="4" id="KW-1185">Reference proteome</keyword>
<accession>A0AAV3NTT3</accession>
<reference evidence="3 4" key="1">
    <citation type="submission" date="2024-01" db="EMBL/GenBank/DDBJ databases">
        <title>The complete chloroplast genome sequence of Lithospermum erythrorhizon: insights into the phylogenetic relationship among Boraginaceae species and the maternal lineages of purple gromwells.</title>
        <authorList>
            <person name="Okada T."/>
            <person name="Watanabe K."/>
        </authorList>
    </citation>
    <scope>NUCLEOTIDE SEQUENCE [LARGE SCALE GENOMIC DNA]</scope>
</reference>
<dbReference type="Proteomes" id="UP001454036">
    <property type="component" value="Unassembled WGS sequence"/>
</dbReference>